<evidence type="ECO:0000313" key="2">
    <source>
        <dbReference type="Proteomes" id="UP000509379"/>
    </source>
</evidence>
<keyword evidence="2" id="KW-1185">Reference proteome</keyword>
<evidence type="ECO:0008006" key="3">
    <source>
        <dbReference type="Google" id="ProtNLM"/>
    </source>
</evidence>
<reference evidence="1" key="1">
    <citation type="submission" date="2020-05" db="EMBL/GenBank/DDBJ databases">
        <title>Isolation and characterization of the novel bacteriophage AXL3 against Stenotrophomonas maltophilia.</title>
        <authorList>
            <person name="McCutcheon J.G."/>
            <person name="Lin A."/>
            <person name="Dennis J."/>
        </authorList>
    </citation>
    <scope>NUCLEOTIDE SEQUENCE [LARGE SCALE GENOMIC DNA]</scope>
</reference>
<dbReference type="EMBL" id="MT536174">
    <property type="protein sequence ID" value="QKW95600.1"/>
    <property type="molecule type" value="Genomic_DNA"/>
</dbReference>
<proteinExistence type="predicted"/>
<gene>
    <name evidence="1" type="ORF">AXL3_15</name>
</gene>
<dbReference type="Proteomes" id="UP000509379">
    <property type="component" value="Segment"/>
</dbReference>
<name>A0A7D5BFY3_9CAUD</name>
<accession>A0A7D5BFY3</accession>
<protein>
    <recommendedName>
        <fullName evidence="3">Neck protein</fullName>
    </recommendedName>
</protein>
<evidence type="ECO:0000313" key="1">
    <source>
        <dbReference type="EMBL" id="QKW95600.1"/>
    </source>
</evidence>
<sequence>MSDLKTFSRRIRARATKVSKNTDGLVRKVILAVDQAVVLATPVDTGRARANWRPSIGAPITDTLPEPSNPGAGLRGALDAGEQVARQYQGGNRPPTVHITNSLPYIKYLNDGSSKQAPVNFVNTAILLAVSAIRQARIVDIR</sequence>
<organism evidence="1 2">
    <name type="scientific">Stenotrophomonas phage vB_SmaS-AXL_3</name>
    <dbReference type="NCBI Taxonomy" id="2740427"/>
    <lineage>
        <taxon>Viruses</taxon>
        <taxon>Duplodnaviria</taxon>
        <taxon>Heunggongvirae</taxon>
        <taxon>Uroviricota</taxon>
        <taxon>Caudoviricetes</taxon>
        <taxon>Axeltriavirus</taxon>
        <taxon>Axeltriavirus AXL3</taxon>
    </lineage>
</organism>